<name>A0ACC1BPN2_9ROSI</name>
<comment type="caution">
    <text evidence="1">The sequence shown here is derived from an EMBL/GenBank/DDBJ whole genome shotgun (WGS) entry which is preliminary data.</text>
</comment>
<evidence type="ECO:0000313" key="2">
    <source>
        <dbReference type="Proteomes" id="UP001164250"/>
    </source>
</evidence>
<accession>A0ACC1BPN2</accession>
<dbReference type="Proteomes" id="UP001164250">
    <property type="component" value="Chromosome 3"/>
</dbReference>
<protein>
    <submittedName>
        <fullName evidence="1">Uncharacterized protein</fullName>
    </submittedName>
</protein>
<proteinExistence type="predicted"/>
<organism evidence="1 2">
    <name type="scientific">Pistacia atlantica</name>
    <dbReference type="NCBI Taxonomy" id="434234"/>
    <lineage>
        <taxon>Eukaryota</taxon>
        <taxon>Viridiplantae</taxon>
        <taxon>Streptophyta</taxon>
        <taxon>Embryophyta</taxon>
        <taxon>Tracheophyta</taxon>
        <taxon>Spermatophyta</taxon>
        <taxon>Magnoliopsida</taxon>
        <taxon>eudicotyledons</taxon>
        <taxon>Gunneridae</taxon>
        <taxon>Pentapetalae</taxon>
        <taxon>rosids</taxon>
        <taxon>malvids</taxon>
        <taxon>Sapindales</taxon>
        <taxon>Anacardiaceae</taxon>
        <taxon>Pistacia</taxon>
    </lineage>
</organism>
<reference evidence="2" key="1">
    <citation type="journal article" date="2023" name="G3 (Bethesda)">
        <title>Genome assembly and association tests identify interacting loci associated with vigor, precocity, and sex in interspecific pistachio rootstocks.</title>
        <authorList>
            <person name="Palmer W."/>
            <person name="Jacygrad E."/>
            <person name="Sagayaradj S."/>
            <person name="Cavanaugh K."/>
            <person name="Han R."/>
            <person name="Bertier L."/>
            <person name="Beede B."/>
            <person name="Kafkas S."/>
            <person name="Golino D."/>
            <person name="Preece J."/>
            <person name="Michelmore R."/>
        </authorList>
    </citation>
    <scope>NUCLEOTIDE SEQUENCE [LARGE SCALE GENOMIC DNA]</scope>
</reference>
<keyword evidence="2" id="KW-1185">Reference proteome</keyword>
<evidence type="ECO:0000313" key="1">
    <source>
        <dbReference type="EMBL" id="KAJ0100964.1"/>
    </source>
</evidence>
<dbReference type="EMBL" id="CM047899">
    <property type="protein sequence ID" value="KAJ0100964.1"/>
    <property type="molecule type" value="Genomic_DNA"/>
</dbReference>
<gene>
    <name evidence="1" type="ORF">Patl1_05351</name>
</gene>
<sequence length="210" mass="22895">MSMVAALLATLTFAVADDNDKPPEIKHSTVDKNKPELAMVGDPAFLRSAIFYSKNLLNIALFGTLVAFITGLYTVISPESEWLAIIVVIIGSSVPFLIKFLHRKSSTSNPRVIKYVKGTMKKPVITYSLGRRRSNLSYGYVKPNHFTASFSPSPNFSKFPPPSSLSSSCFRVVCRGGSHAPYAASELKLALHDALDSTGIDTTYARCLSI</sequence>